<feature type="compositionally biased region" description="Basic residues" evidence="1">
    <location>
        <begin position="224"/>
        <end position="234"/>
    </location>
</feature>
<sequence length="245" mass="25982">MPDVADVSKPSVVPTVDDITGKTFEPSLMLEKSDIAGDGVPEGDNVDVSYVDDMVTEGVKIPSTEGLSEAGDPSVRDTVDGLMENVPPGGDVVSPTVIDAVNDPVVGETVTPSVRDTNMEDAEGMDFYVPSATGFEDVTAGGAKEGMIPCVADSGVKTVDLPERSAPIVSQGVEETLDADLEDVVPEDAGKEKKSKKMKHKKVADDGEPSEPKKKLSKEERAAKCARKTERKARRAVEKAQKLRL</sequence>
<evidence type="ECO:0000313" key="3">
    <source>
        <dbReference type="Proteomes" id="UP001454036"/>
    </source>
</evidence>
<keyword evidence="3" id="KW-1185">Reference proteome</keyword>
<dbReference type="Proteomes" id="UP001454036">
    <property type="component" value="Unassembled WGS sequence"/>
</dbReference>
<dbReference type="AlphaFoldDB" id="A0AAV3QGK1"/>
<protein>
    <submittedName>
        <fullName evidence="2">Uncharacterized protein</fullName>
    </submittedName>
</protein>
<feature type="compositionally biased region" description="Basic and acidic residues" evidence="1">
    <location>
        <begin position="235"/>
        <end position="245"/>
    </location>
</feature>
<gene>
    <name evidence="2" type="ORF">LIER_18421</name>
</gene>
<dbReference type="EMBL" id="BAABME010004418">
    <property type="protein sequence ID" value="GAA0162298.1"/>
    <property type="molecule type" value="Genomic_DNA"/>
</dbReference>
<evidence type="ECO:0000313" key="2">
    <source>
        <dbReference type="EMBL" id="GAA0162298.1"/>
    </source>
</evidence>
<accession>A0AAV3QGK1</accession>
<organism evidence="2 3">
    <name type="scientific">Lithospermum erythrorhizon</name>
    <name type="common">Purple gromwell</name>
    <name type="synonym">Lithospermum officinale var. erythrorhizon</name>
    <dbReference type="NCBI Taxonomy" id="34254"/>
    <lineage>
        <taxon>Eukaryota</taxon>
        <taxon>Viridiplantae</taxon>
        <taxon>Streptophyta</taxon>
        <taxon>Embryophyta</taxon>
        <taxon>Tracheophyta</taxon>
        <taxon>Spermatophyta</taxon>
        <taxon>Magnoliopsida</taxon>
        <taxon>eudicotyledons</taxon>
        <taxon>Gunneridae</taxon>
        <taxon>Pentapetalae</taxon>
        <taxon>asterids</taxon>
        <taxon>lamiids</taxon>
        <taxon>Boraginales</taxon>
        <taxon>Boraginaceae</taxon>
        <taxon>Boraginoideae</taxon>
        <taxon>Lithospermeae</taxon>
        <taxon>Lithospermum</taxon>
    </lineage>
</organism>
<feature type="compositionally biased region" description="Basic residues" evidence="1">
    <location>
        <begin position="193"/>
        <end position="202"/>
    </location>
</feature>
<name>A0AAV3QGK1_LITER</name>
<comment type="caution">
    <text evidence="2">The sequence shown here is derived from an EMBL/GenBank/DDBJ whole genome shotgun (WGS) entry which is preliminary data.</text>
</comment>
<proteinExistence type="predicted"/>
<feature type="region of interest" description="Disordered" evidence="1">
    <location>
        <begin position="179"/>
        <end position="245"/>
    </location>
</feature>
<evidence type="ECO:0000256" key="1">
    <source>
        <dbReference type="SAM" id="MobiDB-lite"/>
    </source>
</evidence>
<feature type="compositionally biased region" description="Basic and acidic residues" evidence="1">
    <location>
        <begin position="210"/>
        <end position="223"/>
    </location>
</feature>
<reference evidence="2 3" key="1">
    <citation type="submission" date="2024-01" db="EMBL/GenBank/DDBJ databases">
        <title>The complete chloroplast genome sequence of Lithospermum erythrorhizon: insights into the phylogenetic relationship among Boraginaceae species and the maternal lineages of purple gromwells.</title>
        <authorList>
            <person name="Okada T."/>
            <person name="Watanabe K."/>
        </authorList>
    </citation>
    <scope>NUCLEOTIDE SEQUENCE [LARGE SCALE GENOMIC DNA]</scope>
</reference>